<dbReference type="InterPro" id="IPR010412">
    <property type="entry name" value="DUF1007"/>
</dbReference>
<evidence type="ECO:0000256" key="1">
    <source>
        <dbReference type="SAM" id="SignalP"/>
    </source>
</evidence>
<dbReference type="OrthoDB" id="9790703at2"/>
<name>A0A2M9A4Y9_9BACT</name>
<gene>
    <name evidence="2" type="ORF">BGX16_0701</name>
</gene>
<accession>A0A2M9A4Y9</accession>
<sequence>MFKSLFCIFCVFVGIAFSHPHVFIHATVDLIFDENEFVGVQNRWEFDLIYSQAMIAAADANGNGTFETDELQLYKNQIVDAATEYSRFNYIGDGTHFFSPKESKNLKASVTKEGKLVVEFLNTFHIPSNPDDYTMLVLAVTDPTNYILITVDMEQSEVHAPDAMAVEYFMDALDGLTQFKNFSGTVKGLYVRYQKAQ</sequence>
<feature type="chain" id="PRO_5014740993" evidence="1">
    <location>
        <begin position="19"/>
        <end position="197"/>
    </location>
</feature>
<dbReference type="AlphaFoldDB" id="A0A2M9A4Y9"/>
<keyword evidence="1" id="KW-0732">Signal</keyword>
<evidence type="ECO:0000313" key="3">
    <source>
        <dbReference type="Proteomes" id="UP000231134"/>
    </source>
</evidence>
<keyword evidence="3" id="KW-1185">Reference proteome</keyword>
<dbReference type="Pfam" id="PF06226">
    <property type="entry name" value="DUF1007"/>
    <property type="match status" value="1"/>
</dbReference>
<protein>
    <submittedName>
        <fullName evidence="2">Uncharacterized protein DUF1007</fullName>
    </submittedName>
</protein>
<dbReference type="RefSeq" id="WP_157797845.1">
    <property type="nucleotide sequence ID" value="NZ_PGEX01000001.1"/>
</dbReference>
<feature type="signal peptide" evidence="1">
    <location>
        <begin position="1"/>
        <end position="18"/>
    </location>
</feature>
<dbReference type="EMBL" id="PGEX01000001">
    <property type="protein sequence ID" value="PJJ40759.1"/>
    <property type="molecule type" value="Genomic_DNA"/>
</dbReference>
<dbReference type="Proteomes" id="UP000231134">
    <property type="component" value="Unassembled WGS sequence"/>
</dbReference>
<organism evidence="2 3">
    <name type="scientific">Hallerella succinigenes</name>
    <dbReference type="NCBI Taxonomy" id="1896222"/>
    <lineage>
        <taxon>Bacteria</taxon>
        <taxon>Pseudomonadati</taxon>
        <taxon>Fibrobacterota</taxon>
        <taxon>Fibrobacteria</taxon>
        <taxon>Fibrobacterales</taxon>
        <taxon>Fibrobacteraceae</taxon>
        <taxon>Hallerella</taxon>
    </lineage>
</organism>
<comment type="caution">
    <text evidence="2">The sequence shown here is derived from an EMBL/GenBank/DDBJ whole genome shotgun (WGS) entry which is preliminary data.</text>
</comment>
<proteinExistence type="predicted"/>
<reference evidence="2 3" key="1">
    <citation type="submission" date="2017-11" db="EMBL/GenBank/DDBJ databases">
        <title>Animal gut microbial communities from fecal samples from Wisconsin, USA.</title>
        <authorList>
            <person name="Neumann A."/>
        </authorList>
    </citation>
    <scope>NUCLEOTIDE SEQUENCE [LARGE SCALE GENOMIC DNA]</scope>
    <source>
        <strain evidence="2 3">UWS3</strain>
    </source>
</reference>
<evidence type="ECO:0000313" key="2">
    <source>
        <dbReference type="EMBL" id="PJJ40759.1"/>
    </source>
</evidence>